<dbReference type="OrthoDB" id="7539266at2"/>
<evidence type="ECO:0000313" key="1">
    <source>
        <dbReference type="EMBL" id="RXZ34448.1"/>
    </source>
</evidence>
<dbReference type="Proteomes" id="UP000292347">
    <property type="component" value="Unassembled WGS sequence"/>
</dbReference>
<gene>
    <name evidence="1" type="ORF">EO081_01790</name>
</gene>
<dbReference type="RefSeq" id="WP_129340239.1">
    <property type="nucleotide sequence ID" value="NZ_JACIDD010000001.1"/>
</dbReference>
<dbReference type="AlphaFoldDB" id="A0A4Q2IYF4"/>
<protein>
    <submittedName>
        <fullName evidence="1">Uncharacterized protein</fullName>
    </submittedName>
</protein>
<name>A0A4Q2IYF4_9SPHN</name>
<accession>A0A4Q2IYF4</accession>
<keyword evidence="2" id="KW-1185">Reference proteome</keyword>
<evidence type="ECO:0000313" key="2">
    <source>
        <dbReference type="Proteomes" id="UP000292347"/>
    </source>
</evidence>
<sequence>MSEGATYQRDRLEERGWIDRWGFLLFAFGGAAGILVAKAAGLTAIPVAAGAAVSMIAYAYVVQTSGTGRLRADQAGDNCYYLGLIYTLISLAYAIFFFDPATTATTVVQGFGIALATTIMGLILRVFFNQTRVDLVQTEDTARLELADAAGRLKAELQAMTISMSDYGRETRQALEELRAEVVNALVGVQEEATSTIARTSLTAGEAITSAVAISREAIATMSGEATAAVTQQSNDALTRAKRMTTATDKVVTSIEKHADAMGGIERSSTAIAASLATLEGAADRTQQGLRDLTLRTEEISVVQTSLARTGDDLRTAVAAMVDQVRSFDTTAKRFDSAVLSRLEELKSTPGDMAERTSESFARASVAMQEQFTAISKGQRDFAEELARRTADAVATLDRHNAALEHELDRSRGNVAKVHGALVDMTGTLVARVQAANG</sequence>
<comment type="caution">
    <text evidence="1">The sequence shown here is derived from an EMBL/GenBank/DDBJ whole genome shotgun (WGS) entry which is preliminary data.</text>
</comment>
<dbReference type="EMBL" id="SDPT01000001">
    <property type="protein sequence ID" value="RXZ34448.1"/>
    <property type="molecule type" value="Genomic_DNA"/>
</dbReference>
<reference evidence="1 2" key="1">
    <citation type="submission" date="2019-01" db="EMBL/GenBank/DDBJ databases">
        <title>Sphingomonas mucosissima sp. nov. and Sphingomonas desiccabilis sp. nov., from biological soil crusts in the Colorado Plateau, USA.</title>
        <authorList>
            <person name="Zhu D."/>
        </authorList>
    </citation>
    <scope>NUCLEOTIDE SEQUENCE [LARGE SCALE GENOMIC DNA]</scope>
    <source>
        <strain evidence="1 2">CP1D</strain>
    </source>
</reference>
<organism evidence="1 2">
    <name type="scientific">Sphingomonas desiccabilis</name>
    <dbReference type="NCBI Taxonomy" id="429134"/>
    <lineage>
        <taxon>Bacteria</taxon>
        <taxon>Pseudomonadati</taxon>
        <taxon>Pseudomonadota</taxon>
        <taxon>Alphaproteobacteria</taxon>
        <taxon>Sphingomonadales</taxon>
        <taxon>Sphingomonadaceae</taxon>
        <taxon>Sphingomonas</taxon>
    </lineage>
</organism>
<proteinExistence type="predicted"/>